<evidence type="ECO:0000313" key="2">
    <source>
        <dbReference type="EMBL" id="TKR72742.1"/>
    </source>
</evidence>
<evidence type="ECO:0000256" key="1">
    <source>
        <dbReference type="SAM" id="MobiDB-lite"/>
    </source>
</evidence>
<dbReference type="EMBL" id="AZBU02000006">
    <property type="protein sequence ID" value="TKR72742.1"/>
    <property type="molecule type" value="Genomic_DNA"/>
</dbReference>
<evidence type="ECO:0000313" key="3">
    <source>
        <dbReference type="Proteomes" id="UP000298663"/>
    </source>
</evidence>
<dbReference type="AlphaFoldDB" id="A0A4U5MTC0"/>
<name>A0A4U5MTC0_STECR</name>
<feature type="region of interest" description="Disordered" evidence="1">
    <location>
        <begin position="13"/>
        <end position="74"/>
    </location>
</feature>
<reference evidence="2 3" key="1">
    <citation type="journal article" date="2015" name="Genome Biol.">
        <title>Comparative genomics of Steinernema reveals deeply conserved gene regulatory networks.</title>
        <authorList>
            <person name="Dillman A.R."/>
            <person name="Macchietto M."/>
            <person name="Porter C.F."/>
            <person name="Rogers A."/>
            <person name="Williams B."/>
            <person name="Antoshechkin I."/>
            <person name="Lee M.M."/>
            <person name="Goodwin Z."/>
            <person name="Lu X."/>
            <person name="Lewis E.E."/>
            <person name="Goodrich-Blair H."/>
            <person name="Stock S.P."/>
            <person name="Adams B.J."/>
            <person name="Sternberg P.W."/>
            <person name="Mortazavi A."/>
        </authorList>
    </citation>
    <scope>NUCLEOTIDE SEQUENCE [LARGE SCALE GENOMIC DNA]</scope>
    <source>
        <strain evidence="2 3">ALL</strain>
    </source>
</reference>
<gene>
    <name evidence="2" type="ORF">L596_020148</name>
</gene>
<accession>A0A4U5MTC0</accession>
<dbReference type="Proteomes" id="UP000298663">
    <property type="component" value="Unassembled WGS sequence"/>
</dbReference>
<proteinExistence type="predicted"/>
<sequence>MFGPQTCLLLSSPRSFYSRPSDSISTSSLSGPSVPALENRLSPLRSVHDESQTIQTQPPDLPTNPQIAAQSNLN</sequence>
<reference evidence="2 3" key="2">
    <citation type="journal article" date="2019" name="G3 (Bethesda)">
        <title>Hybrid Assembly of the Genome of the Entomopathogenic Nematode Steinernema carpocapsae Identifies the X-Chromosome.</title>
        <authorList>
            <person name="Serra L."/>
            <person name="Macchietto M."/>
            <person name="Macias-Munoz A."/>
            <person name="McGill C.J."/>
            <person name="Rodriguez I.M."/>
            <person name="Rodriguez B."/>
            <person name="Murad R."/>
            <person name="Mortazavi A."/>
        </authorList>
    </citation>
    <scope>NUCLEOTIDE SEQUENCE [LARGE SCALE GENOMIC DNA]</scope>
    <source>
        <strain evidence="2 3">ALL</strain>
    </source>
</reference>
<organism evidence="2 3">
    <name type="scientific">Steinernema carpocapsae</name>
    <name type="common">Entomopathogenic nematode</name>
    <dbReference type="NCBI Taxonomy" id="34508"/>
    <lineage>
        <taxon>Eukaryota</taxon>
        <taxon>Metazoa</taxon>
        <taxon>Ecdysozoa</taxon>
        <taxon>Nematoda</taxon>
        <taxon>Chromadorea</taxon>
        <taxon>Rhabditida</taxon>
        <taxon>Tylenchina</taxon>
        <taxon>Panagrolaimomorpha</taxon>
        <taxon>Strongyloidoidea</taxon>
        <taxon>Steinernematidae</taxon>
        <taxon>Steinernema</taxon>
    </lineage>
</organism>
<feature type="compositionally biased region" description="Polar residues" evidence="1">
    <location>
        <begin position="13"/>
        <end position="31"/>
    </location>
</feature>
<protein>
    <submittedName>
        <fullName evidence="2">Uncharacterized protein</fullName>
    </submittedName>
</protein>
<feature type="compositionally biased region" description="Polar residues" evidence="1">
    <location>
        <begin position="52"/>
        <end position="74"/>
    </location>
</feature>
<comment type="caution">
    <text evidence="2">The sequence shown here is derived from an EMBL/GenBank/DDBJ whole genome shotgun (WGS) entry which is preliminary data.</text>
</comment>
<keyword evidence="3" id="KW-1185">Reference proteome</keyword>